<feature type="transmembrane region" description="Helical" evidence="1">
    <location>
        <begin position="84"/>
        <end position="103"/>
    </location>
</feature>
<keyword evidence="1" id="KW-0472">Membrane</keyword>
<dbReference type="Proteomes" id="UP000024404">
    <property type="component" value="Unassembled WGS sequence"/>
</dbReference>
<reference evidence="2" key="2">
    <citation type="submission" date="2022-06" db="UniProtKB">
        <authorList>
            <consortium name="EnsemblMetazoa"/>
        </authorList>
    </citation>
    <scope>IDENTIFICATION</scope>
</reference>
<evidence type="ECO:0000256" key="1">
    <source>
        <dbReference type="SAM" id="Phobius"/>
    </source>
</evidence>
<reference evidence="3" key="1">
    <citation type="submission" date="2013-10" db="EMBL/GenBank/DDBJ databases">
        <title>Genome sequencing of Onchocerca volvulus.</title>
        <authorList>
            <person name="Cotton J."/>
            <person name="Tsai J."/>
            <person name="Stanley E."/>
            <person name="Tracey A."/>
            <person name="Holroyd N."/>
            <person name="Lustigman S."/>
            <person name="Berriman M."/>
        </authorList>
    </citation>
    <scope>NUCLEOTIDE SEQUENCE</scope>
</reference>
<proteinExistence type="predicted"/>
<name>A0A8R1XT30_ONCVO</name>
<accession>A0A8R1XT30</accession>
<keyword evidence="1" id="KW-0812">Transmembrane</keyword>
<organism evidence="2 3">
    <name type="scientific">Onchocerca volvulus</name>
    <dbReference type="NCBI Taxonomy" id="6282"/>
    <lineage>
        <taxon>Eukaryota</taxon>
        <taxon>Metazoa</taxon>
        <taxon>Ecdysozoa</taxon>
        <taxon>Nematoda</taxon>
        <taxon>Chromadorea</taxon>
        <taxon>Rhabditida</taxon>
        <taxon>Spirurina</taxon>
        <taxon>Spiruromorpha</taxon>
        <taxon>Filarioidea</taxon>
        <taxon>Onchocercidae</taxon>
        <taxon>Onchocerca</taxon>
    </lineage>
</organism>
<evidence type="ECO:0000313" key="3">
    <source>
        <dbReference type="Proteomes" id="UP000024404"/>
    </source>
</evidence>
<protein>
    <submittedName>
        <fullName evidence="2">Uncharacterized protein</fullName>
    </submittedName>
</protein>
<dbReference type="EnsemblMetazoa" id="OVOC1583.1">
    <property type="protein sequence ID" value="OVOC1583.1"/>
    <property type="gene ID" value="WBGene00238392"/>
</dbReference>
<evidence type="ECO:0000313" key="2">
    <source>
        <dbReference type="EnsemblMetazoa" id="OVOC1583.1"/>
    </source>
</evidence>
<keyword evidence="3" id="KW-1185">Reference proteome</keyword>
<keyword evidence="1" id="KW-1133">Transmembrane helix</keyword>
<sequence>MNDLSRIPIKYIPFASMQQHSSIYANCKITNNLCGIYMIQNHLTKFFEMHVNNRKEKLFSLLIDGPFLLPSPTSTKILIFPPAAMYRFICMKIFLFIDTWLFIGGFHLVGCPNVGSCARE</sequence>
<dbReference type="EMBL" id="CMVM020000048">
    <property type="status" value="NOT_ANNOTATED_CDS"/>
    <property type="molecule type" value="Genomic_DNA"/>
</dbReference>
<dbReference type="AlphaFoldDB" id="A0A8R1XT30"/>